<gene>
    <name evidence="1" type="ORF">RSSM_01841</name>
</gene>
<organism evidence="1 2">
    <name type="scientific">Rhodopirellula sallentina SM41</name>
    <dbReference type="NCBI Taxonomy" id="1263870"/>
    <lineage>
        <taxon>Bacteria</taxon>
        <taxon>Pseudomonadati</taxon>
        <taxon>Planctomycetota</taxon>
        <taxon>Planctomycetia</taxon>
        <taxon>Pirellulales</taxon>
        <taxon>Pirellulaceae</taxon>
        <taxon>Rhodopirellula</taxon>
    </lineage>
</organism>
<keyword evidence="2" id="KW-1185">Reference proteome</keyword>
<protein>
    <submittedName>
        <fullName evidence="1">Uncharacterized protein</fullName>
    </submittedName>
</protein>
<proteinExistence type="predicted"/>
<sequence>MDGILANLAADANTSLIKMLSLFGRTGRPVKSRGGDRVSRQSRWVGRFGAGTGSTLPLFA</sequence>
<evidence type="ECO:0000313" key="2">
    <source>
        <dbReference type="Proteomes" id="UP000011885"/>
    </source>
</evidence>
<accession>M5UFW5</accession>
<comment type="caution">
    <text evidence="1">The sequence shown here is derived from an EMBL/GenBank/DDBJ whole genome shotgun (WGS) entry which is preliminary data.</text>
</comment>
<dbReference type="EMBL" id="ANOH01000129">
    <property type="protein sequence ID" value="EMI56721.1"/>
    <property type="molecule type" value="Genomic_DNA"/>
</dbReference>
<dbReference type="AlphaFoldDB" id="M5UFW5"/>
<dbReference type="Proteomes" id="UP000011885">
    <property type="component" value="Unassembled WGS sequence"/>
</dbReference>
<name>M5UFW5_9BACT</name>
<evidence type="ECO:0000313" key="1">
    <source>
        <dbReference type="EMBL" id="EMI56721.1"/>
    </source>
</evidence>
<reference evidence="1 2" key="1">
    <citation type="journal article" date="2013" name="Mar. Genomics">
        <title>Expression of sulfatases in Rhodopirellula baltica and the diversity of sulfatases in the genus Rhodopirellula.</title>
        <authorList>
            <person name="Wegner C.E."/>
            <person name="Richter-Heitmann T."/>
            <person name="Klindworth A."/>
            <person name="Klockow C."/>
            <person name="Richter M."/>
            <person name="Achstetter T."/>
            <person name="Glockner F.O."/>
            <person name="Harder J."/>
        </authorList>
    </citation>
    <scope>NUCLEOTIDE SEQUENCE [LARGE SCALE GENOMIC DNA]</scope>
    <source>
        <strain evidence="1 2">SM41</strain>
    </source>
</reference>